<sequence length="462" mass="50823">MVKAARLLMPRTGRYASASQQPRGTMTPPPAVQPHAMQRTGTVNSEQGGPEVKLGGAWEDSTVGSMFATDSERGIPKDSDSQNGHGRSYSEAGTYQRARGASQLYRGQPVQSRSNGDDEDLPFVIGHNGFLRVVNGPADEPRPTSGPMMADTPADSKRLKVPKPTEVAFEDQRPHYETTPTKSGLRRARRDGQENKRSSFTERLHALPDSPSSGMTPERSPEAAPKRSTGFQHLGPLDEVSANFDKTRAAVGLPSSDEQSDDDMEDVSLHDTPRASRQPRALPNGHMQESRHETGAHGRRAKEPAAAAQPSKKRSQDRISLDYNDAELDQMSYADLRAQAFDFDPQKAADRQTATPSAGTLEAKLQHYRAKDSETQHQFFTGLSVTEWEEAGDWFLEQFTAAVAGFKTARRAKRDLVRQFEAEVDAREEAVRGKTEGIGRTLCDLKQEGQSMMQGKATELDF</sequence>
<organism evidence="3 4">
    <name type="scientific">Phyllachora maydis</name>
    <dbReference type="NCBI Taxonomy" id="1825666"/>
    <lineage>
        <taxon>Eukaryota</taxon>
        <taxon>Fungi</taxon>
        <taxon>Dikarya</taxon>
        <taxon>Ascomycota</taxon>
        <taxon>Pezizomycotina</taxon>
        <taxon>Sordariomycetes</taxon>
        <taxon>Sordariomycetidae</taxon>
        <taxon>Phyllachorales</taxon>
        <taxon>Phyllachoraceae</taxon>
        <taxon>Phyllachora</taxon>
    </lineage>
</organism>
<evidence type="ECO:0000259" key="2">
    <source>
        <dbReference type="Pfam" id="PF15463"/>
    </source>
</evidence>
<feature type="region of interest" description="Disordered" evidence="1">
    <location>
        <begin position="1"/>
        <end position="323"/>
    </location>
</feature>
<name>A0AAD9I841_9PEZI</name>
<dbReference type="InterPro" id="IPR029178">
    <property type="entry name" value="Ecm11_C"/>
</dbReference>
<evidence type="ECO:0000256" key="1">
    <source>
        <dbReference type="SAM" id="MobiDB-lite"/>
    </source>
</evidence>
<dbReference type="AlphaFoldDB" id="A0AAD9I841"/>
<dbReference type="PANTHER" id="PTHR28244:SF3">
    <property type="entry name" value="EXTRACELLULAR MUTANT PROTEIN 11 C-TERMINAL DOMAIN-CONTAINING PROTEIN"/>
    <property type="match status" value="1"/>
</dbReference>
<feature type="domain" description="Extracellular mutant protein 11 C-terminal" evidence="2">
    <location>
        <begin position="322"/>
        <end position="453"/>
    </location>
</feature>
<proteinExistence type="predicted"/>
<dbReference type="EMBL" id="JAQQPM010000006">
    <property type="protein sequence ID" value="KAK2072354.1"/>
    <property type="molecule type" value="Genomic_DNA"/>
</dbReference>
<accession>A0AAD9I841</accession>
<dbReference type="GO" id="GO:0017025">
    <property type="term" value="F:TBP-class protein binding"/>
    <property type="evidence" value="ECO:0007669"/>
    <property type="project" value="TreeGrafter"/>
</dbReference>
<feature type="compositionally biased region" description="Basic and acidic residues" evidence="1">
    <location>
        <begin position="70"/>
        <end position="80"/>
    </location>
</feature>
<reference evidence="3" key="1">
    <citation type="journal article" date="2023" name="Mol. Plant Microbe Interact.">
        <title>Elucidating the Obligate Nature and Biological Capacity of an Invasive Fungal Corn Pathogen.</title>
        <authorList>
            <person name="MacCready J.S."/>
            <person name="Roggenkamp E.M."/>
            <person name="Gdanetz K."/>
            <person name="Chilvers M.I."/>
        </authorList>
    </citation>
    <scope>NUCLEOTIDE SEQUENCE</scope>
    <source>
        <strain evidence="3">PM02</strain>
    </source>
</reference>
<comment type="caution">
    <text evidence="3">The sequence shown here is derived from an EMBL/GenBank/DDBJ whole genome shotgun (WGS) entry which is preliminary data.</text>
</comment>
<dbReference type="InterPro" id="IPR053029">
    <property type="entry name" value="RNA_pol_I-specific_init_factor"/>
</dbReference>
<feature type="compositionally biased region" description="Basic and acidic residues" evidence="1">
    <location>
        <begin position="190"/>
        <end position="206"/>
    </location>
</feature>
<dbReference type="GO" id="GO:0001164">
    <property type="term" value="F:RNA polymerase I core promoter sequence-specific DNA binding"/>
    <property type="evidence" value="ECO:0007669"/>
    <property type="project" value="TreeGrafter"/>
</dbReference>
<evidence type="ECO:0000313" key="4">
    <source>
        <dbReference type="Proteomes" id="UP001217918"/>
    </source>
</evidence>
<keyword evidence="4" id="KW-1185">Reference proteome</keyword>
<dbReference type="PANTHER" id="PTHR28244">
    <property type="entry name" value="RNA POLYMERASE I-SPECIFIC TRANSCRIPTION INITIATION FACTOR RRN11"/>
    <property type="match status" value="1"/>
</dbReference>
<evidence type="ECO:0000313" key="3">
    <source>
        <dbReference type="EMBL" id="KAK2072354.1"/>
    </source>
</evidence>
<gene>
    <name evidence="3" type="ORF">P8C59_006713</name>
</gene>
<protein>
    <recommendedName>
        <fullName evidence="2">Extracellular mutant protein 11 C-terminal domain-containing protein</fullName>
    </recommendedName>
</protein>
<dbReference type="Pfam" id="PF15463">
    <property type="entry name" value="ECM11"/>
    <property type="match status" value="1"/>
</dbReference>
<dbReference type="GO" id="GO:0070860">
    <property type="term" value="C:RNA polymerase I core factor complex"/>
    <property type="evidence" value="ECO:0007669"/>
    <property type="project" value="TreeGrafter"/>
</dbReference>
<dbReference type="Proteomes" id="UP001217918">
    <property type="component" value="Unassembled WGS sequence"/>
</dbReference>
<dbReference type="GO" id="GO:0042790">
    <property type="term" value="P:nucleolar large rRNA transcription by RNA polymerase I"/>
    <property type="evidence" value="ECO:0007669"/>
    <property type="project" value="TreeGrafter"/>
</dbReference>